<reference evidence="1" key="1">
    <citation type="journal article" date="2020" name="Nature">
        <title>Giant virus diversity and host interactions through global metagenomics.</title>
        <authorList>
            <person name="Schulz F."/>
            <person name="Roux S."/>
            <person name="Paez-Espino D."/>
            <person name="Jungbluth S."/>
            <person name="Walsh D.A."/>
            <person name="Denef V.J."/>
            <person name="McMahon K.D."/>
            <person name="Konstantinidis K.T."/>
            <person name="Eloe-Fadrosh E.A."/>
            <person name="Kyrpides N.C."/>
            <person name="Woyke T."/>
        </authorList>
    </citation>
    <scope>NUCLEOTIDE SEQUENCE</scope>
    <source>
        <strain evidence="1">GVMAG-M-3300027810-10</strain>
    </source>
</reference>
<name>A0A6C0LJ96_9ZZZZ</name>
<dbReference type="Gene3D" id="3.30.160.60">
    <property type="entry name" value="Classic Zinc Finger"/>
    <property type="match status" value="1"/>
</dbReference>
<dbReference type="SUPFAM" id="SSF57667">
    <property type="entry name" value="beta-beta-alpha zinc fingers"/>
    <property type="match status" value="1"/>
</dbReference>
<evidence type="ECO:0008006" key="2">
    <source>
        <dbReference type="Google" id="ProtNLM"/>
    </source>
</evidence>
<sequence length="276" mass="31890">MQKSSKSSDKYYCAVCEYKTVRKSQYDRHIGTAKHKIRINTMEKVPKGSVPYTCECGKYYTHSSSLWNHKRKCNGKQNNINEKSQLSTNYESIDYKDMFVIMLEENQELRKTMLEILPNVGSSTSTTNVNSNNNNFNINIFLNEQCKDAMNMTDFIESIQLTLEDMEKIGEQGQTRGMSNILIDKLSSLDVFKRPMHCSDIKKEIIYVKDEDKWEEDKGAKPKLKNALDQITKKSIQALPEISQDPDEFLKTINEVLKDPREDKKIISEVAKKVCV</sequence>
<evidence type="ECO:0000313" key="1">
    <source>
        <dbReference type="EMBL" id="QHU29948.1"/>
    </source>
</evidence>
<proteinExistence type="predicted"/>
<organism evidence="1">
    <name type="scientific">viral metagenome</name>
    <dbReference type="NCBI Taxonomy" id="1070528"/>
    <lineage>
        <taxon>unclassified sequences</taxon>
        <taxon>metagenomes</taxon>
        <taxon>organismal metagenomes</taxon>
    </lineage>
</organism>
<dbReference type="InterPro" id="IPR036236">
    <property type="entry name" value="Znf_C2H2_sf"/>
</dbReference>
<accession>A0A6C0LJ96</accession>
<dbReference type="AlphaFoldDB" id="A0A6C0LJ96"/>
<dbReference type="EMBL" id="MN740499">
    <property type="protein sequence ID" value="QHU29948.1"/>
    <property type="molecule type" value="Genomic_DNA"/>
</dbReference>
<protein>
    <recommendedName>
        <fullName evidence="2">C2H2-type domain-containing protein</fullName>
    </recommendedName>
</protein>